<keyword evidence="5" id="KW-1185">Reference proteome</keyword>
<dbReference type="InterPro" id="IPR001387">
    <property type="entry name" value="Cro/C1-type_HTH"/>
</dbReference>
<dbReference type="HOGENOM" id="CLU_004665_2_1_11"/>
<feature type="region of interest" description="Disordered" evidence="2">
    <location>
        <begin position="78"/>
        <end position="99"/>
    </location>
</feature>
<dbReference type="Pfam" id="PF01381">
    <property type="entry name" value="HTH_3"/>
    <property type="match status" value="1"/>
</dbReference>
<reference evidence="4 5" key="1">
    <citation type="journal article" date="2009" name="Stand. Genomic Sci.">
        <title>Complete genome sequence of Stackebrandtia nassauensis type strain (LLR-40K-21).</title>
        <authorList>
            <person name="Munk C."/>
            <person name="Lapidus A."/>
            <person name="Copeland A."/>
            <person name="Jando M."/>
            <person name="Mayilraj S."/>
            <person name="Glavina Del Rio T."/>
            <person name="Nolan M."/>
            <person name="Chen F."/>
            <person name="Lucas S."/>
            <person name="Tice H."/>
            <person name="Cheng J.F."/>
            <person name="Han C."/>
            <person name="Detter J.C."/>
            <person name="Bruce D."/>
            <person name="Goodwin L."/>
            <person name="Chain P."/>
            <person name="Pitluck S."/>
            <person name="Goker M."/>
            <person name="Ovchinikova G."/>
            <person name="Pati A."/>
            <person name="Ivanova N."/>
            <person name="Mavromatis K."/>
            <person name="Chen A."/>
            <person name="Palaniappan K."/>
            <person name="Land M."/>
            <person name="Hauser L."/>
            <person name="Chang Y.J."/>
            <person name="Jeffries C.D."/>
            <person name="Bristow J."/>
            <person name="Eisen J.A."/>
            <person name="Markowitz V."/>
            <person name="Hugenholtz P."/>
            <person name="Kyrpides N.C."/>
            <person name="Klenk H.P."/>
        </authorList>
    </citation>
    <scope>NUCLEOTIDE SEQUENCE [LARGE SCALE GENOMIC DNA]</scope>
    <source>
        <strain evidence="5">DSM 44728 / CIP 108903 / NRRL B-16338 / NBRC 102104 / LLR-40K-21</strain>
    </source>
</reference>
<protein>
    <submittedName>
        <fullName evidence="4">Transcriptional regulator, XRE family</fullName>
    </submittedName>
</protein>
<dbReference type="SUPFAM" id="SSF48452">
    <property type="entry name" value="TPR-like"/>
    <property type="match status" value="1"/>
</dbReference>
<evidence type="ECO:0000313" key="4">
    <source>
        <dbReference type="EMBL" id="ADD40354.1"/>
    </source>
</evidence>
<dbReference type="Pfam" id="PF13424">
    <property type="entry name" value="TPR_12"/>
    <property type="match status" value="1"/>
</dbReference>
<dbReference type="Proteomes" id="UP000000844">
    <property type="component" value="Chromosome"/>
</dbReference>
<gene>
    <name evidence="4" type="ordered locus">Snas_0641</name>
</gene>
<dbReference type="PANTHER" id="PTHR47691:SF3">
    <property type="entry name" value="HTH-TYPE TRANSCRIPTIONAL REGULATOR RV0890C-RELATED"/>
    <property type="match status" value="1"/>
</dbReference>
<accession>D3Q6V5</accession>
<dbReference type="CDD" id="cd00093">
    <property type="entry name" value="HTH_XRE"/>
    <property type="match status" value="1"/>
</dbReference>
<dbReference type="PROSITE" id="PS50943">
    <property type="entry name" value="HTH_CROC1"/>
    <property type="match status" value="1"/>
</dbReference>
<dbReference type="InterPro" id="IPR027417">
    <property type="entry name" value="P-loop_NTPase"/>
</dbReference>
<dbReference type="KEGG" id="sna:Snas_0641"/>
<dbReference type="STRING" id="446470.Snas_0641"/>
<dbReference type="eggNOG" id="COG0457">
    <property type="taxonomic scope" value="Bacteria"/>
</dbReference>
<dbReference type="SUPFAM" id="SSF47413">
    <property type="entry name" value="lambda repressor-like DNA-binding domains"/>
    <property type="match status" value="1"/>
</dbReference>
<name>D3Q6V5_STANL</name>
<dbReference type="InterPro" id="IPR019734">
    <property type="entry name" value="TPR_rpt"/>
</dbReference>
<dbReference type="PROSITE" id="PS50005">
    <property type="entry name" value="TPR"/>
    <property type="match status" value="1"/>
</dbReference>
<dbReference type="eggNOG" id="COG1396">
    <property type="taxonomic scope" value="Bacteria"/>
</dbReference>
<dbReference type="SMART" id="SM00028">
    <property type="entry name" value="TPR"/>
    <property type="match status" value="5"/>
</dbReference>
<dbReference type="Gene3D" id="1.10.260.40">
    <property type="entry name" value="lambda repressor-like DNA-binding domains"/>
    <property type="match status" value="1"/>
</dbReference>
<dbReference type="InterPro" id="IPR011990">
    <property type="entry name" value="TPR-like_helical_dom_sf"/>
</dbReference>
<feature type="domain" description="HTH cro/C1-type" evidence="3">
    <location>
        <begin position="15"/>
        <end position="69"/>
    </location>
</feature>
<keyword evidence="1" id="KW-0802">TPR repeat</keyword>
<dbReference type="GO" id="GO:0043531">
    <property type="term" value="F:ADP binding"/>
    <property type="evidence" value="ECO:0007669"/>
    <property type="project" value="InterPro"/>
</dbReference>
<dbReference type="PANTHER" id="PTHR47691">
    <property type="entry name" value="REGULATOR-RELATED"/>
    <property type="match status" value="1"/>
</dbReference>
<evidence type="ECO:0000313" key="5">
    <source>
        <dbReference type="Proteomes" id="UP000000844"/>
    </source>
</evidence>
<dbReference type="AlphaFoldDB" id="D3Q6V5"/>
<dbReference type="OrthoDB" id="3275754at2"/>
<dbReference type="RefSeq" id="WP_013015925.1">
    <property type="nucleotide sequence ID" value="NC_013947.1"/>
</dbReference>
<sequence>MPPETEKTGTCGRLLRAHRLQAGLSQERLAQKAALSPRTIRQIESGRSQPRASTLKLLAEALGLSEADWTALLETALPDSQPSTPVVDETPDAAPADVPRQLPAAPRRFTGRALELTELDAAVGEEPLWIITGAGGIGKTWLALRWAHDNAGQFPDGQLYLNLRGFDPDASPVPTAEALRQLLYALDVDPSVMPRDTQSRAGLYRSLLADRRILVVLDNARDEEQVTDLLPGTPSCATLITSREDLMGLTATQGARQVRLSVFDDTEALRALTNQLGEQRVKAEPDAVADLVRHCGGMPLALGIVAARAAAHPRFPLSVLAAELQDEADRLDALDTGDLWANLRSVFAGSVRQLPPRAEQSFALLGLAPNGGISAHAAASLIGGKLPETRGIMRELEASSLAEQYTPGRYRTHDLIHLYAAEQSMSELSATERIAAQRRLVDHYVHTAEIADSALLSFRERHDLGTPAPGCLTTPVPDRAAALWWFDLELPNVLAAQRTAYQHGWHDKVWELAWLLKAAINWYGWFDEEIEIWTAAAESAVHLDKARARTQSHLYLGQALLYRKRFDEAREQLKQALVSAEADADQPNVIGAHYITAQTYQLQDDPAAALPHALNAFQAASHPDSTDFMRGQALNLLGWNRALSGDFDLARGECEQALELLSGNDYAEPLAEAQHNLGYIAQRQHRHPQALEHYRRALELYRESSGGRRTEEAKIHDQLGDVHAAMGDDADALRHWRQSRDRFQALNRESEAEVVAAKIVAEEKARTDVVLATCPKQDGSGTLPSPYDVGLWQSVSLNSVAWTPAV</sequence>
<dbReference type="EMBL" id="CP001778">
    <property type="protein sequence ID" value="ADD40354.1"/>
    <property type="molecule type" value="Genomic_DNA"/>
</dbReference>
<dbReference type="GO" id="GO:0003677">
    <property type="term" value="F:DNA binding"/>
    <property type="evidence" value="ECO:0007669"/>
    <property type="project" value="InterPro"/>
</dbReference>
<proteinExistence type="predicted"/>
<dbReference type="PRINTS" id="PR00364">
    <property type="entry name" value="DISEASERSIST"/>
</dbReference>
<organism evidence="4 5">
    <name type="scientific">Stackebrandtia nassauensis (strain DSM 44728 / CIP 108903 / NRRL B-16338 / NBRC 102104 / LLR-40K-21)</name>
    <dbReference type="NCBI Taxonomy" id="446470"/>
    <lineage>
        <taxon>Bacteria</taxon>
        <taxon>Bacillati</taxon>
        <taxon>Actinomycetota</taxon>
        <taxon>Actinomycetes</taxon>
        <taxon>Glycomycetales</taxon>
        <taxon>Glycomycetaceae</taxon>
        <taxon>Stackebrandtia</taxon>
    </lineage>
</organism>
<evidence type="ECO:0000259" key="3">
    <source>
        <dbReference type="PROSITE" id="PS50943"/>
    </source>
</evidence>
<dbReference type="eggNOG" id="COG3903">
    <property type="taxonomic scope" value="Bacteria"/>
</dbReference>
<dbReference type="SUPFAM" id="SSF52540">
    <property type="entry name" value="P-loop containing nucleoside triphosphate hydrolases"/>
    <property type="match status" value="1"/>
</dbReference>
<dbReference type="Gene3D" id="3.40.50.300">
    <property type="entry name" value="P-loop containing nucleotide triphosphate hydrolases"/>
    <property type="match status" value="1"/>
</dbReference>
<evidence type="ECO:0000256" key="2">
    <source>
        <dbReference type="SAM" id="MobiDB-lite"/>
    </source>
</evidence>
<dbReference type="Gene3D" id="1.25.40.10">
    <property type="entry name" value="Tetratricopeptide repeat domain"/>
    <property type="match status" value="2"/>
</dbReference>
<dbReference type="SMART" id="SM00530">
    <property type="entry name" value="HTH_XRE"/>
    <property type="match status" value="1"/>
</dbReference>
<feature type="repeat" description="TPR" evidence="1">
    <location>
        <begin position="671"/>
        <end position="704"/>
    </location>
</feature>
<evidence type="ECO:0000256" key="1">
    <source>
        <dbReference type="PROSITE-ProRule" id="PRU00339"/>
    </source>
</evidence>
<dbReference type="InterPro" id="IPR010982">
    <property type="entry name" value="Lambda_DNA-bd_dom_sf"/>
</dbReference>